<protein>
    <recommendedName>
        <fullName evidence="2 3">Single-stranded DNA-binding protein</fullName>
    </recommendedName>
</protein>
<evidence type="ECO:0000313" key="5">
    <source>
        <dbReference type="EMBL" id="MBB5287095.1"/>
    </source>
</evidence>
<evidence type="ECO:0000256" key="1">
    <source>
        <dbReference type="ARBA" id="ARBA00023125"/>
    </source>
</evidence>
<keyword evidence="1 2" id="KW-0238">DNA-binding</keyword>
<dbReference type="CDD" id="cd04496">
    <property type="entry name" value="SSB_OBF"/>
    <property type="match status" value="1"/>
</dbReference>
<dbReference type="EMBL" id="JACHGF010000014">
    <property type="protein sequence ID" value="MBB5287095.1"/>
    <property type="molecule type" value="Genomic_DNA"/>
</dbReference>
<dbReference type="PROSITE" id="PS50935">
    <property type="entry name" value="SSB"/>
    <property type="match status" value="1"/>
</dbReference>
<evidence type="ECO:0000313" key="6">
    <source>
        <dbReference type="Proteomes" id="UP000557307"/>
    </source>
</evidence>
<dbReference type="GO" id="GO:0006260">
    <property type="term" value="P:DNA replication"/>
    <property type="evidence" value="ECO:0007669"/>
    <property type="project" value="InterPro"/>
</dbReference>
<dbReference type="InterPro" id="IPR011344">
    <property type="entry name" value="ssDNA-bd"/>
</dbReference>
<dbReference type="NCBIfam" id="TIGR00621">
    <property type="entry name" value="ssb"/>
    <property type="match status" value="1"/>
</dbReference>
<evidence type="ECO:0000256" key="4">
    <source>
        <dbReference type="SAM" id="MobiDB-lite"/>
    </source>
</evidence>
<keyword evidence="6" id="KW-1185">Reference proteome</keyword>
<dbReference type="Proteomes" id="UP000557307">
    <property type="component" value="Unassembled WGS sequence"/>
</dbReference>
<sequence length="140" mass="15285">MKQIQIIGHLGRDARKHNTNGREFLAFTVAVTEKWKDAAGQKQERTDWFSVISQQLTLAPYLAKGTQVYVQGPLQAKPYRNETSGQWGVDLSISADKIQLLSSNKDAQSRPAAPAAGTSEPLPWEPAPVGTQPGEDGVPF</sequence>
<dbReference type="AlphaFoldDB" id="A0A840TVZ7"/>
<accession>A0A840TVZ7</accession>
<dbReference type="PIRSF" id="PIRSF002070">
    <property type="entry name" value="SSB"/>
    <property type="match status" value="1"/>
</dbReference>
<dbReference type="PANTHER" id="PTHR10302:SF0">
    <property type="entry name" value="SINGLE-STRANDED DNA-BINDING PROTEIN, MITOCHONDRIAL"/>
    <property type="match status" value="1"/>
</dbReference>
<dbReference type="InterPro" id="IPR000424">
    <property type="entry name" value="Primosome_PriB/ssb"/>
</dbReference>
<name>A0A840TVZ7_9BACT</name>
<reference evidence="5 6" key="1">
    <citation type="submission" date="2020-08" db="EMBL/GenBank/DDBJ databases">
        <title>Genomic Encyclopedia of Type Strains, Phase IV (KMG-IV): sequencing the most valuable type-strain genomes for metagenomic binning, comparative biology and taxonomic classification.</title>
        <authorList>
            <person name="Goeker M."/>
        </authorList>
    </citation>
    <scope>NUCLEOTIDE SEQUENCE [LARGE SCALE GENOMIC DNA]</scope>
    <source>
        <strain evidence="5 6">DSM 105074</strain>
    </source>
</reference>
<evidence type="ECO:0000256" key="3">
    <source>
        <dbReference type="RuleBase" id="RU000524"/>
    </source>
</evidence>
<dbReference type="Pfam" id="PF00436">
    <property type="entry name" value="SSB"/>
    <property type="match status" value="1"/>
</dbReference>
<dbReference type="RefSeq" id="WP_184178863.1">
    <property type="nucleotide sequence ID" value="NZ_JACHGF010000014.1"/>
</dbReference>
<dbReference type="GO" id="GO:0009295">
    <property type="term" value="C:nucleoid"/>
    <property type="evidence" value="ECO:0007669"/>
    <property type="project" value="TreeGrafter"/>
</dbReference>
<dbReference type="Gene3D" id="2.40.50.140">
    <property type="entry name" value="Nucleic acid-binding proteins"/>
    <property type="match status" value="1"/>
</dbReference>
<comment type="caution">
    <text evidence="5">The sequence shown here is derived from an EMBL/GenBank/DDBJ whole genome shotgun (WGS) entry which is preliminary data.</text>
</comment>
<gene>
    <name evidence="5" type="ORF">HNQ92_005257</name>
</gene>
<proteinExistence type="predicted"/>
<dbReference type="SUPFAM" id="SSF50249">
    <property type="entry name" value="Nucleic acid-binding proteins"/>
    <property type="match status" value="1"/>
</dbReference>
<feature type="region of interest" description="Disordered" evidence="4">
    <location>
        <begin position="102"/>
        <end position="140"/>
    </location>
</feature>
<evidence type="ECO:0000256" key="2">
    <source>
        <dbReference type="PIRNR" id="PIRNR002070"/>
    </source>
</evidence>
<organism evidence="5 6">
    <name type="scientific">Rhabdobacter roseus</name>
    <dbReference type="NCBI Taxonomy" id="1655419"/>
    <lineage>
        <taxon>Bacteria</taxon>
        <taxon>Pseudomonadati</taxon>
        <taxon>Bacteroidota</taxon>
        <taxon>Cytophagia</taxon>
        <taxon>Cytophagales</taxon>
        <taxon>Cytophagaceae</taxon>
        <taxon>Rhabdobacter</taxon>
    </lineage>
</organism>
<dbReference type="GO" id="GO:0003697">
    <property type="term" value="F:single-stranded DNA binding"/>
    <property type="evidence" value="ECO:0007669"/>
    <property type="project" value="InterPro"/>
</dbReference>
<dbReference type="PANTHER" id="PTHR10302">
    <property type="entry name" value="SINGLE-STRANDED DNA-BINDING PROTEIN"/>
    <property type="match status" value="1"/>
</dbReference>
<dbReference type="InterPro" id="IPR012340">
    <property type="entry name" value="NA-bd_OB-fold"/>
</dbReference>